<keyword evidence="1" id="KW-1133">Transmembrane helix</keyword>
<evidence type="ECO:0000313" key="2">
    <source>
        <dbReference type="EMBL" id="SES66354.1"/>
    </source>
</evidence>
<keyword evidence="3" id="KW-1185">Reference proteome</keyword>
<dbReference type="AlphaFoldDB" id="A0A1H9YBV9"/>
<keyword evidence="1" id="KW-0812">Transmembrane</keyword>
<feature type="transmembrane region" description="Helical" evidence="1">
    <location>
        <begin position="66"/>
        <end position="86"/>
    </location>
</feature>
<evidence type="ECO:0000256" key="1">
    <source>
        <dbReference type="SAM" id="Phobius"/>
    </source>
</evidence>
<accession>A0A1H9YBV9</accession>
<feature type="transmembrane region" description="Helical" evidence="1">
    <location>
        <begin position="29"/>
        <end position="46"/>
    </location>
</feature>
<evidence type="ECO:0000313" key="3">
    <source>
        <dbReference type="Proteomes" id="UP000198618"/>
    </source>
</evidence>
<feature type="transmembrane region" description="Helical" evidence="1">
    <location>
        <begin position="93"/>
        <end position="114"/>
    </location>
</feature>
<feature type="transmembrane region" description="Helical" evidence="1">
    <location>
        <begin position="6"/>
        <end position="22"/>
    </location>
</feature>
<reference evidence="2 3" key="1">
    <citation type="submission" date="2016-10" db="EMBL/GenBank/DDBJ databases">
        <authorList>
            <person name="de Groot N.N."/>
        </authorList>
    </citation>
    <scope>NUCLEOTIDE SEQUENCE [LARGE SCALE GENOMIC DNA]</scope>
    <source>
        <strain evidence="2 3">IBRC-M 10780</strain>
    </source>
</reference>
<dbReference type="EMBL" id="FOHE01000001">
    <property type="protein sequence ID" value="SES66354.1"/>
    <property type="molecule type" value="Genomic_DNA"/>
</dbReference>
<proteinExistence type="predicted"/>
<protein>
    <submittedName>
        <fullName evidence="2">Uncharacterized protein</fullName>
    </submittedName>
</protein>
<gene>
    <name evidence="2" type="ORF">SAMN05216389_101305</name>
</gene>
<dbReference type="STRING" id="930131.SAMN05216389_101305"/>
<name>A0A1H9YBV9_9BACI</name>
<organism evidence="2 3">
    <name type="scientific">Oceanobacillus limi</name>
    <dbReference type="NCBI Taxonomy" id="930131"/>
    <lineage>
        <taxon>Bacteria</taxon>
        <taxon>Bacillati</taxon>
        <taxon>Bacillota</taxon>
        <taxon>Bacilli</taxon>
        <taxon>Bacillales</taxon>
        <taxon>Bacillaceae</taxon>
        <taxon>Oceanobacillus</taxon>
    </lineage>
</organism>
<keyword evidence="1" id="KW-0472">Membrane</keyword>
<sequence>MITTLLVVILVSLLLGSSLYYVKQKFIKLEVIITLLFLSFLCQHINFKLFSAYERLAVKEDLIPRVLSYLHFGIVLPILLLWLLYIWRKKIAIIYKVLLSFLWIGMDLLSKQVYVSINVLTSNTDSWYPIIDVCISLFILLLSLLFMRIFSTILEKESGVSP</sequence>
<dbReference type="Proteomes" id="UP000198618">
    <property type="component" value="Unassembled WGS sequence"/>
</dbReference>
<feature type="transmembrane region" description="Helical" evidence="1">
    <location>
        <begin position="126"/>
        <end position="147"/>
    </location>
</feature>